<evidence type="ECO:0000313" key="12">
    <source>
        <dbReference type="EMBL" id="ADU50880.1"/>
    </source>
</evidence>
<dbReference type="GO" id="GO:0006783">
    <property type="term" value="P:heme biosynthetic process"/>
    <property type="evidence" value="ECO:0007669"/>
    <property type="project" value="UniProtKB-UniRule"/>
</dbReference>
<dbReference type="GO" id="GO:0005737">
    <property type="term" value="C:cytoplasm"/>
    <property type="evidence" value="ECO:0007669"/>
    <property type="project" value="UniProtKB-SubCell"/>
</dbReference>
<reference evidence="12 13" key="1">
    <citation type="journal article" date="2010" name="Stand. Genomic Sci.">
        <title>Complete genome sequence of Thermaerobacter marianensis type strain (7p75a).</title>
        <authorList>
            <person name="Han C."/>
            <person name="Gu W."/>
            <person name="Zhang X."/>
            <person name="Lapidus A."/>
            <person name="Nolan M."/>
            <person name="Copeland A."/>
            <person name="Lucas S."/>
            <person name="Del Rio T.G."/>
            <person name="Tice H."/>
            <person name="Cheng J.F."/>
            <person name="Tapia R."/>
            <person name="Goodwin L."/>
            <person name="Pitluck S."/>
            <person name="Pagani I."/>
            <person name="Ivanova N."/>
            <person name="Mavromatis K."/>
            <person name="Mikhailova N."/>
            <person name="Pati A."/>
            <person name="Chen A."/>
            <person name="Palaniappan K."/>
            <person name="Land M."/>
            <person name="Hauser L."/>
            <person name="Chang Y.J."/>
            <person name="Jeffries C.D."/>
            <person name="Schneider S."/>
            <person name="Rohde M."/>
            <person name="Goker M."/>
            <person name="Pukall R."/>
            <person name="Woyke T."/>
            <person name="Bristow J."/>
            <person name="Eisen J.A."/>
            <person name="Markowitz V."/>
            <person name="Hugenholtz P."/>
            <person name="Kyrpides N.C."/>
            <person name="Klenk H.P."/>
            <person name="Detter J.C."/>
        </authorList>
    </citation>
    <scope>NUCLEOTIDE SEQUENCE [LARGE SCALE GENOMIC DNA]</scope>
    <source>
        <strain evidence="13">ATCC 700841 / DSM 12885 / JCM 10246 / 7p75a</strain>
    </source>
</reference>
<gene>
    <name evidence="9" type="primary">cpfC</name>
    <name evidence="12" type="ordered locus">Tmar_0765</name>
</gene>
<keyword evidence="4 9" id="KW-0408">Iron</keyword>
<keyword evidence="3 9" id="KW-0479">Metal-binding</keyword>
<dbReference type="InterPro" id="IPR033659">
    <property type="entry name" value="Ferrochelatase_N"/>
</dbReference>
<dbReference type="RefSeq" id="WP_013495185.1">
    <property type="nucleotide sequence ID" value="NC_014831.1"/>
</dbReference>
<dbReference type="CDD" id="cd03411">
    <property type="entry name" value="Ferrochelatase_N"/>
    <property type="match status" value="1"/>
</dbReference>
<keyword evidence="7 9" id="KW-0627">Porphyrin biosynthesis</keyword>
<evidence type="ECO:0000313" key="13">
    <source>
        <dbReference type="Proteomes" id="UP000008915"/>
    </source>
</evidence>
<dbReference type="FunFam" id="3.40.50.1400:FF:000007">
    <property type="entry name" value="Ferrochelatase"/>
    <property type="match status" value="1"/>
</dbReference>
<dbReference type="Proteomes" id="UP000008915">
    <property type="component" value="Chromosome"/>
</dbReference>
<feature type="binding site" evidence="9">
    <location>
        <position position="157"/>
    </location>
    <ligand>
        <name>Fe-coproporphyrin III</name>
        <dbReference type="ChEBI" id="CHEBI:68438"/>
    </ligand>
</feature>
<comment type="similarity">
    <text evidence="2 9 10">Belongs to the ferrochelatase family.</text>
</comment>
<dbReference type="OrthoDB" id="9776380at2"/>
<dbReference type="UniPathway" id="UPA00252"/>
<feature type="binding site" evidence="9">
    <location>
        <position position="87"/>
    </location>
    <ligand>
        <name>Fe-coproporphyrin III</name>
        <dbReference type="ChEBI" id="CHEBI:68438"/>
    </ligand>
</feature>
<dbReference type="KEGG" id="tmr:Tmar_0765"/>
<evidence type="ECO:0000256" key="2">
    <source>
        <dbReference type="ARBA" id="ARBA00007718"/>
    </source>
</evidence>
<feature type="binding site" evidence="9">
    <location>
        <position position="296"/>
    </location>
    <ligand>
        <name>Fe(2+)</name>
        <dbReference type="ChEBI" id="CHEBI:29033"/>
    </ligand>
</feature>
<dbReference type="STRING" id="644966.Tmar_0765"/>
<protein>
    <recommendedName>
        <fullName evidence="9">Coproporphyrin III ferrochelatase</fullName>
        <ecNumber evidence="9">4.99.1.9</ecNumber>
    </recommendedName>
</protein>
<dbReference type="PROSITE" id="PS00534">
    <property type="entry name" value="FERROCHELATASE"/>
    <property type="match status" value="1"/>
</dbReference>
<dbReference type="AlphaFoldDB" id="E6SIH4"/>
<evidence type="ECO:0000256" key="9">
    <source>
        <dbReference type="HAMAP-Rule" id="MF_00323"/>
    </source>
</evidence>
<dbReference type="InterPro" id="IPR033644">
    <property type="entry name" value="Ferrochelatase_C"/>
</dbReference>
<evidence type="ECO:0000256" key="11">
    <source>
        <dbReference type="SAM" id="MobiDB-lite"/>
    </source>
</evidence>
<feature type="binding site" evidence="9">
    <location>
        <begin position="79"/>
        <end position="80"/>
    </location>
    <ligand>
        <name>Fe-coproporphyrin III</name>
        <dbReference type="ChEBI" id="CHEBI:68438"/>
    </ligand>
</feature>
<dbReference type="Gene3D" id="3.40.50.1400">
    <property type="match status" value="2"/>
</dbReference>
<evidence type="ECO:0000256" key="3">
    <source>
        <dbReference type="ARBA" id="ARBA00022723"/>
    </source>
</evidence>
<reference evidence="13" key="2">
    <citation type="journal article" date="2010" name="Stand. Genomic Sci.">
        <title>Complete genome sequence of Thermaerobacter marianensis type strain (7p75aT).</title>
        <authorList>
            <person name="Han C."/>
            <person name="Gu W."/>
            <person name="Zhang X."/>
            <person name="Lapidus A."/>
            <person name="Nolan M."/>
            <person name="Copeland A."/>
            <person name="Lucas S."/>
            <person name="Glavina Del Rio T."/>
            <person name="Tice H."/>
            <person name="Cheng J."/>
            <person name="Tapia R."/>
            <person name="Goodwin L."/>
            <person name="Pitluck S."/>
            <person name="Pagani I."/>
            <person name="Ivanova N."/>
            <person name="Mavromatis K."/>
            <person name="Mikhailova N."/>
            <person name="Pati A."/>
            <person name="Chen A."/>
            <person name="Palaniappan K."/>
            <person name="Land M."/>
            <person name="Hauser L."/>
            <person name="Chang Y."/>
            <person name="Jeffries C."/>
            <person name="Schneider S."/>
            <person name="Rohde M."/>
            <person name="Goker M."/>
            <person name="Pukall R."/>
            <person name="Woyke T."/>
            <person name="Bristow J."/>
            <person name="Eisen J."/>
            <person name="Markowitz V."/>
            <person name="Hugenholtz P."/>
            <person name="Kyrpides N."/>
            <person name="Klenk H."/>
            <person name="Detter J."/>
        </authorList>
    </citation>
    <scope>NUCLEOTIDE SEQUENCE [LARGE SCALE GENOMIC DNA]</scope>
    <source>
        <strain evidence="13">ATCC 700841 / DSM 12885 / JCM 10246 / 7p75a</strain>
    </source>
</reference>
<comment type="subcellular location">
    <subcellularLocation>
        <location evidence="9 10">Cytoplasm</location>
    </subcellularLocation>
</comment>
<keyword evidence="6 9" id="KW-0456">Lyase</keyword>
<dbReference type="GO" id="GO:0004325">
    <property type="term" value="F:ferrochelatase activity"/>
    <property type="evidence" value="ECO:0007669"/>
    <property type="project" value="UniProtKB-UniRule"/>
</dbReference>
<dbReference type="EC" id="4.99.1.9" evidence="9"/>
<evidence type="ECO:0000256" key="10">
    <source>
        <dbReference type="RuleBase" id="RU000607"/>
    </source>
</evidence>
<dbReference type="eggNOG" id="COG0276">
    <property type="taxonomic scope" value="Bacteria"/>
</dbReference>
<evidence type="ECO:0000256" key="1">
    <source>
        <dbReference type="ARBA" id="ARBA00004744"/>
    </source>
</evidence>
<feature type="binding site" evidence="9">
    <location>
        <position position="216"/>
    </location>
    <ligand>
        <name>Fe(2+)</name>
        <dbReference type="ChEBI" id="CHEBI:29033"/>
    </ligand>
</feature>
<proteinExistence type="inferred from homology"/>
<dbReference type="GO" id="GO:0046872">
    <property type="term" value="F:metal ion binding"/>
    <property type="evidence" value="ECO:0007669"/>
    <property type="project" value="UniProtKB-UniRule"/>
</dbReference>
<accession>E6SIH4</accession>
<evidence type="ECO:0000256" key="4">
    <source>
        <dbReference type="ARBA" id="ARBA00023004"/>
    </source>
</evidence>
<dbReference type="Pfam" id="PF00762">
    <property type="entry name" value="Ferrochelatase"/>
    <property type="match status" value="1"/>
</dbReference>
<evidence type="ECO:0000256" key="7">
    <source>
        <dbReference type="ARBA" id="ARBA00023244"/>
    </source>
</evidence>
<organism evidence="12 13">
    <name type="scientific">Thermaerobacter marianensis (strain ATCC 700841 / DSM 12885 / JCM 10246 / 7p75a)</name>
    <dbReference type="NCBI Taxonomy" id="644966"/>
    <lineage>
        <taxon>Bacteria</taxon>
        <taxon>Bacillati</taxon>
        <taxon>Bacillota</taxon>
        <taxon>Clostridia</taxon>
        <taxon>Eubacteriales</taxon>
        <taxon>Clostridiales Family XVII. Incertae Sedis</taxon>
        <taxon>Thermaerobacter</taxon>
    </lineage>
</organism>
<keyword evidence="9 10" id="KW-0963">Cytoplasm</keyword>
<feature type="binding site" evidence="9">
    <location>
        <position position="63"/>
    </location>
    <ligand>
        <name>Fe-coproporphyrin III</name>
        <dbReference type="ChEBI" id="CHEBI:68438"/>
    </ligand>
</feature>
<dbReference type="SUPFAM" id="SSF53800">
    <property type="entry name" value="Chelatase"/>
    <property type="match status" value="1"/>
</dbReference>
<dbReference type="InterPro" id="IPR019772">
    <property type="entry name" value="Ferrochelatase_AS"/>
</dbReference>
<keyword evidence="5 9" id="KW-0350">Heme biosynthesis</keyword>
<dbReference type="EMBL" id="CP002344">
    <property type="protein sequence ID" value="ADU50880.1"/>
    <property type="molecule type" value="Genomic_DNA"/>
</dbReference>
<comment type="pathway">
    <text evidence="1 9 10">Porphyrin-containing compound metabolism; protoheme biosynthesis.</text>
</comment>
<dbReference type="PANTHER" id="PTHR11108:SF1">
    <property type="entry name" value="FERROCHELATASE, MITOCHONDRIAL"/>
    <property type="match status" value="1"/>
</dbReference>
<evidence type="ECO:0000256" key="5">
    <source>
        <dbReference type="ARBA" id="ARBA00023133"/>
    </source>
</evidence>
<dbReference type="NCBIfam" id="TIGR00109">
    <property type="entry name" value="hemH"/>
    <property type="match status" value="1"/>
</dbReference>
<sequence>MDEAVNRNPKAGVAGVRGTARPAAQDGTGRDGPGRGDLVALLVMAYGTPQSLDEVEPYYTHIRHGRPPTPELLQELIDRYKAIGGKSPLHEITEEQARRVATTVAGRLGRPVEPFVGYLHIAPFIADAVERMAAARPRDAVGLVLAPQYSAASVALYQQAAREALERHPEAPAVHFIDHFHNHPGFVAALARRVESTLAGLPADRREGAVVIFTAHSIPQPVVDRGDPYPRHVEETAAKVAAAAGVGRWRVAYQSAGRTADPWLGPDVTDVIRQLGREGARAVVACPVGFVADHLEVLYDLDIEARQVAEEAGLAFARTPSLNADADFIEVLADLVLDRLGATRHEAAAAGARPEGQEGQ</sequence>
<feature type="region of interest" description="Disordered" evidence="11">
    <location>
        <begin position="1"/>
        <end position="33"/>
    </location>
</feature>
<comment type="function">
    <text evidence="9 10">Involved in coproporphyrin-dependent heme b biosynthesis. Catalyzes the insertion of ferrous iron into coproporphyrin III to form Fe-coproporphyrin III.</text>
</comment>
<comment type="catalytic activity">
    <reaction evidence="8">
        <text>Fe-coproporphyrin III + 2 H(+) = coproporphyrin III + Fe(2+)</text>
        <dbReference type="Rhea" id="RHEA:49572"/>
        <dbReference type="ChEBI" id="CHEBI:15378"/>
        <dbReference type="ChEBI" id="CHEBI:29033"/>
        <dbReference type="ChEBI" id="CHEBI:68438"/>
        <dbReference type="ChEBI" id="CHEBI:131725"/>
        <dbReference type="EC" id="4.99.1.9"/>
    </reaction>
    <physiologicalReaction direction="right-to-left" evidence="8">
        <dbReference type="Rhea" id="RHEA:49574"/>
    </physiologicalReaction>
</comment>
<feature type="binding site" description="axial binding residue" evidence="9">
    <location>
        <position position="46"/>
    </location>
    <ligand>
        <name>Fe-coproporphyrin III</name>
        <dbReference type="ChEBI" id="CHEBI:68438"/>
    </ligand>
    <ligandPart>
        <name>Fe</name>
        <dbReference type="ChEBI" id="CHEBI:18248"/>
    </ligandPart>
</feature>
<keyword evidence="13" id="KW-1185">Reference proteome</keyword>
<dbReference type="HOGENOM" id="CLU_018884_2_1_9"/>
<name>E6SIH4_THEM7</name>
<dbReference type="PANTHER" id="PTHR11108">
    <property type="entry name" value="FERROCHELATASE"/>
    <property type="match status" value="1"/>
</dbReference>
<dbReference type="CDD" id="cd00419">
    <property type="entry name" value="Ferrochelatase_C"/>
    <property type="match status" value="1"/>
</dbReference>
<dbReference type="HAMAP" id="MF_00323">
    <property type="entry name" value="Ferrochelatase"/>
    <property type="match status" value="1"/>
</dbReference>
<evidence type="ECO:0000256" key="6">
    <source>
        <dbReference type="ARBA" id="ARBA00023239"/>
    </source>
</evidence>
<evidence type="ECO:0000256" key="8">
    <source>
        <dbReference type="ARBA" id="ARBA00024536"/>
    </source>
</evidence>
<dbReference type="InterPro" id="IPR001015">
    <property type="entry name" value="Ferrochelatase"/>
</dbReference>